<dbReference type="InterPro" id="IPR051625">
    <property type="entry name" value="Signaling_Regulatory_Domain"/>
</dbReference>
<dbReference type="KEGG" id="ehx:EMIHUDRAFT_350835"/>
<dbReference type="InterPro" id="IPR009091">
    <property type="entry name" value="RCC1/BLIP-II"/>
</dbReference>
<keyword evidence="1" id="KW-0677">Repeat</keyword>
<evidence type="ECO:0000313" key="5">
    <source>
        <dbReference type="Proteomes" id="UP000013827"/>
    </source>
</evidence>
<dbReference type="OMA" id="SEPMIKV"/>
<dbReference type="InterPro" id="IPR058923">
    <property type="entry name" value="RCC1-like_dom"/>
</dbReference>
<feature type="domain" description="RCC1-like" evidence="3">
    <location>
        <begin position="2"/>
        <end position="162"/>
    </location>
</feature>
<dbReference type="SUPFAM" id="SSF50985">
    <property type="entry name" value="RCC1/BLIP-II"/>
    <property type="match status" value="1"/>
</dbReference>
<dbReference type="RefSeq" id="XP_005759581.1">
    <property type="nucleotide sequence ID" value="XM_005759524.1"/>
</dbReference>
<dbReference type="PROSITE" id="PS00626">
    <property type="entry name" value="RCC1_2"/>
    <property type="match status" value="2"/>
</dbReference>
<evidence type="ECO:0000259" key="3">
    <source>
        <dbReference type="Pfam" id="PF25390"/>
    </source>
</evidence>
<organism evidence="4 5">
    <name type="scientific">Emiliania huxleyi (strain CCMP1516)</name>
    <dbReference type="NCBI Taxonomy" id="280463"/>
    <lineage>
        <taxon>Eukaryota</taxon>
        <taxon>Haptista</taxon>
        <taxon>Haptophyta</taxon>
        <taxon>Prymnesiophyceae</taxon>
        <taxon>Isochrysidales</taxon>
        <taxon>Noelaerhabdaceae</taxon>
        <taxon>Emiliania</taxon>
    </lineage>
</organism>
<reference evidence="5" key="1">
    <citation type="journal article" date="2013" name="Nature">
        <title>Pan genome of the phytoplankton Emiliania underpins its global distribution.</title>
        <authorList>
            <person name="Read B.A."/>
            <person name="Kegel J."/>
            <person name="Klute M.J."/>
            <person name="Kuo A."/>
            <person name="Lefebvre S.C."/>
            <person name="Maumus F."/>
            <person name="Mayer C."/>
            <person name="Miller J."/>
            <person name="Monier A."/>
            <person name="Salamov A."/>
            <person name="Young J."/>
            <person name="Aguilar M."/>
            <person name="Claverie J.M."/>
            <person name="Frickenhaus S."/>
            <person name="Gonzalez K."/>
            <person name="Herman E.K."/>
            <person name="Lin Y.C."/>
            <person name="Napier J."/>
            <person name="Ogata H."/>
            <person name="Sarno A.F."/>
            <person name="Shmutz J."/>
            <person name="Schroeder D."/>
            <person name="de Vargas C."/>
            <person name="Verret F."/>
            <person name="von Dassow P."/>
            <person name="Valentin K."/>
            <person name="Van de Peer Y."/>
            <person name="Wheeler G."/>
            <person name="Dacks J.B."/>
            <person name="Delwiche C.F."/>
            <person name="Dyhrman S.T."/>
            <person name="Glockner G."/>
            <person name="John U."/>
            <person name="Richards T."/>
            <person name="Worden A.Z."/>
            <person name="Zhang X."/>
            <person name="Grigoriev I.V."/>
            <person name="Allen A.E."/>
            <person name="Bidle K."/>
            <person name="Borodovsky M."/>
            <person name="Bowler C."/>
            <person name="Brownlee C."/>
            <person name="Cock J.M."/>
            <person name="Elias M."/>
            <person name="Gladyshev V.N."/>
            <person name="Groth M."/>
            <person name="Guda C."/>
            <person name="Hadaegh A."/>
            <person name="Iglesias-Rodriguez M.D."/>
            <person name="Jenkins J."/>
            <person name="Jones B.M."/>
            <person name="Lawson T."/>
            <person name="Leese F."/>
            <person name="Lindquist E."/>
            <person name="Lobanov A."/>
            <person name="Lomsadze A."/>
            <person name="Malik S.B."/>
            <person name="Marsh M.E."/>
            <person name="Mackinder L."/>
            <person name="Mock T."/>
            <person name="Mueller-Roeber B."/>
            <person name="Pagarete A."/>
            <person name="Parker M."/>
            <person name="Probert I."/>
            <person name="Quesneville H."/>
            <person name="Raines C."/>
            <person name="Rensing S.A."/>
            <person name="Riano-Pachon D.M."/>
            <person name="Richier S."/>
            <person name="Rokitta S."/>
            <person name="Shiraiwa Y."/>
            <person name="Soanes D.M."/>
            <person name="van der Giezen M."/>
            <person name="Wahlund T.M."/>
            <person name="Williams B."/>
            <person name="Wilson W."/>
            <person name="Wolfe G."/>
            <person name="Wurch L.L."/>
        </authorList>
    </citation>
    <scope>NUCLEOTIDE SEQUENCE</scope>
</reference>
<dbReference type="InterPro" id="IPR000408">
    <property type="entry name" value="Reg_chr_condens"/>
</dbReference>
<accession>A0A0D3I7B7</accession>
<dbReference type="STRING" id="2903.R1BCX9"/>
<dbReference type="Gene3D" id="2.130.10.30">
    <property type="entry name" value="Regulator of chromosome condensation 1/beta-lactamase-inhibitor protein II"/>
    <property type="match status" value="1"/>
</dbReference>
<feature type="repeat" description="RCC1" evidence="2">
    <location>
        <begin position="1"/>
        <end position="43"/>
    </location>
</feature>
<dbReference type="PROSITE" id="PS50012">
    <property type="entry name" value="RCC1_3"/>
    <property type="match status" value="3"/>
</dbReference>
<keyword evidence="5" id="KW-1185">Reference proteome</keyword>
<proteinExistence type="predicted"/>
<name>A0A0D3I7B7_EMIH1</name>
<feature type="repeat" description="RCC1" evidence="2">
    <location>
        <begin position="44"/>
        <end position="101"/>
    </location>
</feature>
<dbReference type="Proteomes" id="UP000013827">
    <property type="component" value="Unassembled WGS sequence"/>
</dbReference>
<dbReference type="PRINTS" id="PR00633">
    <property type="entry name" value="RCCNDNSATION"/>
</dbReference>
<protein>
    <recommendedName>
        <fullName evidence="3">RCC1-like domain-containing protein</fullName>
    </recommendedName>
</protein>
<dbReference type="HOGENOM" id="CLU_005210_2_0_1"/>
<dbReference type="PANTHER" id="PTHR22872:SF2">
    <property type="entry name" value="INHIBITOR OF BRUTON TYROSINE KINASE"/>
    <property type="match status" value="1"/>
</dbReference>
<feature type="repeat" description="RCC1" evidence="2">
    <location>
        <begin position="102"/>
        <end position="153"/>
    </location>
</feature>
<evidence type="ECO:0000313" key="4">
    <source>
        <dbReference type="EnsemblProtists" id="EOD07152"/>
    </source>
</evidence>
<dbReference type="PANTHER" id="PTHR22872">
    <property type="entry name" value="BTK-BINDING PROTEIN-RELATED"/>
    <property type="match status" value="1"/>
</dbReference>
<reference evidence="4" key="2">
    <citation type="submission" date="2024-10" db="UniProtKB">
        <authorList>
            <consortium name="EnsemblProtists"/>
        </authorList>
    </citation>
    <scope>IDENTIFICATION</scope>
</reference>
<evidence type="ECO:0000256" key="1">
    <source>
        <dbReference type="ARBA" id="ARBA00022737"/>
    </source>
</evidence>
<dbReference type="eggNOG" id="KOG0941">
    <property type="taxonomic scope" value="Eukaryota"/>
</dbReference>
<dbReference type="Pfam" id="PF25390">
    <property type="entry name" value="WD40_RLD"/>
    <property type="match status" value="1"/>
</dbReference>
<sequence length="164" mass="17428">YSGRLGHGGGEDQLRPKRIEALVAQRIIAVAAGGDHCLAVTADGKVYSWGRGECGQLGHGKRSSERIPDTEPLPRRIMSLRKQRVIAVAAGGLHSLAVTADGLVWSWGAAGEGKLGHGTEDNQMRPKKIKELTGQRIVAVAAGHYHSFALSADGILWGWGRGYG</sequence>
<dbReference type="GeneID" id="17253480"/>
<dbReference type="EnsemblProtists" id="EOD07152">
    <property type="protein sequence ID" value="EOD07152"/>
    <property type="gene ID" value="EMIHUDRAFT_350835"/>
</dbReference>
<evidence type="ECO:0000256" key="2">
    <source>
        <dbReference type="PROSITE-ProRule" id="PRU00235"/>
    </source>
</evidence>
<dbReference type="PaxDb" id="2903-EOD07152"/>
<dbReference type="AlphaFoldDB" id="A0A0D3I7B7"/>